<dbReference type="AlphaFoldDB" id="C5C913"/>
<sequence length="230" mass="24699">MVIGAHARDAVLVELGSSAGKETQDVDVVVELPHGVSYQEVVRALGPPVNDKGFTFEIEGVPVDVLPRIERLDEAATFSPGRGIVLDVRGQSEAYQSARRVEIEPGLCVRLPTVEGLLLLKIIVWNIRQTQTVKDARDLSMLLAAIAGARLRDEEVWDASLLAQTDHDAEAAAWLLTGEQARSDAPEASAVCAEIIATSGSALLRDMGLTDTFGMYALRLAALRRGLMGS</sequence>
<accession>C5C913</accession>
<dbReference type="KEGG" id="mlu:Mlut_04230"/>
<dbReference type="GeneID" id="93344601"/>
<dbReference type="EMBL" id="CP001628">
    <property type="protein sequence ID" value="ACS29965.1"/>
    <property type="molecule type" value="Genomic_DNA"/>
</dbReference>
<keyword evidence="3" id="KW-1185">Reference proteome</keyword>
<evidence type="ECO:0000313" key="3">
    <source>
        <dbReference type="Proteomes" id="UP000000738"/>
    </source>
</evidence>
<dbReference type="Proteomes" id="UP000248985">
    <property type="component" value="Chromosome 1"/>
</dbReference>
<dbReference type="PATRIC" id="fig|465515.4.peg.394"/>
<dbReference type="EnsemblBacteria" id="ACS29965">
    <property type="protein sequence ID" value="ACS29965"/>
    <property type="gene ID" value="Mlut_04230"/>
</dbReference>
<dbReference type="RefSeq" id="WP_010079407.1">
    <property type="nucleotide sequence ID" value="NC_012803.1"/>
</dbReference>
<dbReference type="Proteomes" id="UP000000738">
    <property type="component" value="Chromosome"/>
</dbReference>
<dbReference type="eggNOG" id="COG4849">
    <property type="taxonomic scope" value="Bacteria"/>
</dbReference>
<gene>
    <name evidence="1" type="ordered locus">Mlut_04230</name>
    <name evidence="2" type="ORF">NCTC2665_01444</name>
</gene>
<evidence type="ECO:0000313" key="1">
    <source>
        <dbReference type="EMBL" id="ACS29965.1"/>
    </source>
</evidence>
<reference evidence="1" key="1">
    <citation type="submission" date="2009-05" db="EMBL/GenBank/DDBJ databases">
        <title>Complete sequence of Micrococcus luteus NCTC 2665.</title>
        <authorList>
            <consortium name="US DOE Joint Genome Institute"/>
            <person name="Lucas S."/>
            <person name="Copeland A."/>
            <person name="Lapidus A."/>
            <person name="Glavina del Rio T."/>
            <person name="Dalin E."/>
            <person name="Tice H."/>
            <person name="Bruce D."/>
            <person name="Goodwin L."/>
            <person name="Pitluck S."/>
            <person name="Lowry S."/>
            <person name="Larimer F."/>
            <person name="Land M."/>
            <person name="Hauser L."/>
            <person name="Kyrpides N."/>
            <person name="Lykidis A."/>
            <person name="Young M."/>
            <person name="Greenblatt C."/>
        </authorList>
    </citation>
    <scope>NUCLEOTIDE SEQUENCE</scope>
    <source>
        <strain evidence="1">NCTC 2665</strain>
    </source>
</reference>
<dbReference type="EMBL" id="LS483396">
    <property type="protein sequence ID" value="SQG48916.1"/>
    <property type="molecule type" value="Genomic_DNA"/>
</dbReference>
<evidence type="ECO:0000313" key="4">
    <source>
        <dbReference type="Proteomes" id="UP000248985"/>
    </source>
</evidence>
<proteinExistence type="predicted"/>
<name>C5C913_MICLC</name>
<reference evidence="3" key="2">
    <citation type="journal article" date="2010" name="J. Bacteriol.">
        <title>Genome sequence of the Fleming strain of Micrococcus luteus, a simple free-living actinobacterium.</title>
        <authorList>
            <person name="Young M."/>
            <person name="Artsatbanov V."/>
            <person name="Beller H.R."/>
            <person name="Chandra G."/>
            <person name="Chater K.F."/>
            <person name="Dover L.G."/>
            <person name="Goh E.B."/>
            <person name="Kahan T."/>
            <person name="Kaprelyants A.S."/>
            <person name="Kyrpides N."/>
            <person name="Lapidus A."/>
            <person name="Lowry S.R."/>
            <person name="Lykidis A."/>
            <person name="Mahillon J."/>
            <person name="Markowitz V."/>
            <person name="Mavromatis K."/>
            <person name="Mukamolova G.V."/>
            <person name="Oren A."/>
            <person name="Rokem J.S."/>
            <person name="Smith M.C."/>
            <person name="Young D.I."/>
            <person name="Greenblatt C.L."/>
        </authorList>
    </citation>
    <scope>NUCLEOTIDE SEQUENCE [LARGE SCALE GENOMIC DNA]</scope>
    <source>
        <strain evidence="3">ATCC 4698 / DSM 20030 / JCM 1464 / NBRC 3333 / NCIMB 9278 / NCTC 2665 / VKM Ac-2230</strain>
    </source>
</reference>
<dbReference type="STRING" id="465515.Mlut_04230"/>
<dbReference type="HOGENOM" id="CLU_1203722_0_0_11"/>
<protein>
    <submittedName>
        <fullName evidence="2">Uncharacterized protein conserved in bacteria</fullName>
    </submittedName>
</protein>
<organism evidence="1 3">
    <name type="scientific">Micrococcus luteus (strain ATCC 4698 / DSM 20030 / JCM 1464 / CCM 169 / CCUG 5858 / IAM 1056 / NBRC 3333 / NCIMB 9278 / NCTC 2665 / VKM Ac-2230)</name>
    <name type="common">Micrococcus lysodeikticus</name>
    <dbReference type="NCBI Taxonomy" id="465515"/>
    <lineage>
        <taxon>Bacteria</taxon>
        <taxon>Bacillati</taxon>
        <taxon>Actinomycetota</taxon>
        <taxon>Actinomycetes</taxon>
        <taxon>Micrococcales</taxon>
        <taxon>Micrococcaceae</taxon>
        <taxon>Micrococcus</taxon>
    </lineage>
</organism>
<reference evidence="2 4" key="3">
    <citation type="submission" date="2018-06" db="EMBL/GenBank/DDBJ databases">
        <authorList>
            <consortium name="Pathogen Informatics"/>
            <person name="Doyle S."/>
        </authorList>
    </citation>
    <scope>NUCLEOTIDE SEQUENCE [LARGE SCALE GENOMIC DNA]</scope>
    <source>
        <strain evidence="2 4">NCTC2665</strain>
    </source>
</reference>
<evidence type="ECO:0000313" key="2">
    <source>
        <dbReference type="EMBL" id="SQG48916.1"/>
    </source>
</evidence>